<dbReference type="InParanoid" id="Q6CJR4"/>
<evidence type="ECO:0000313" key="2">
    <source>
        <dbReference type="Proteomes" id="UP000000598"/>
    </source>
</evidence>
<evidence type="ECO:0000313" key="1">
    <source>
        <dbReference type="EMBL" id="CAG98533.1"/>
    </source>
</evidence>
<proteinExistence type="predicted"/>
<reference evidence="1 2" key="1">
    <citation type="journal article" date="2004" name="Nature">
        <title>Genome evolution in yeasts.</title>
        <authorList>
            <consortium name="Genolevures"/>
            <person name="Dujon B."/>
            <person name="Sherman D."/>
            <person name="Fischer G."/>
            <person name="Durrens P."/>
            <person name="Casaregola S."/>
            <person name="Lafontaine I."/>
            <person name="de Montigny J."/>
            <person name="Marck C."/>
            <person name="Neuveglise C."/>
            <person name="Talla E."/>
            <person name="Goffard N."/>
            <person name="Frangeul L."/>
            <person name="Aigle M."/>
            <person name="Anthouard V."/>
            <person name="Babour A."/>
            <person name="Barbe V."/>
            <person name="Barnay S."/>
            <person name="Blanchin S."/>
            <person name="Beckerich J.M."/>
            <person name="Beyne E."/>
            <person name="Bleykasten C."/>
            <person name="Boisrame A."/>
            <person name="Boyer J."/>
            <person name="Cattolico L."/>
            <person name="Confanioleri F."/>
            <person name="de Daruvar A."/>
            <person name="Despons L."/>
            <person name="Fabre E."/>
            <person name="Fairhead C."/>
            <person name="Ferry-Dumazet H."/>
            <person name="Groppi A."/>
            <person name="Hantraye F."/>
            <person name="Hennequin C."/>
            <person name="Jauniaux N."/>
            <person name="Joyet P."/>
            <person name="Kachouri R."/>
            <person name="Kerrest A."/>
            <person name="Koszul R."/>
            <person name="Lemaire M."/>
            <person name="Lesur I."/>
            <person name="Ma L."/>
            <person name="Muller H."/>
            <person name="Nicaud J.M."/>
            <person name="Nikolski M."/>
            <person name="Oztas S."/>
            <person name="Ozier-Kalogeropoulos O."/>
            <person name="Pellenz S."/>
            <person name="Potier S."/>
            <person name="Richard G.F."/>
            <person name="Straub M.L."/>
            <person name="Suleau A."/>
            <person name="Swennene D."/>
            <person name="Tekaia F."/>
            <person name="Wesolowski-Louvel M."/>
            <person name="Westhof E."/>
            <person name="Wirth B."/>
            <person name="Zeniou-Meyer M."/>
            <person name="Zivanovic I."/>
            <person name="Bolotin-Fukuhara M."/>
            <person name="Thierry A."/>
            <person name="Bouchier C."/>
            <person name="Caudron B."/>
            <person name="Scarpelli C."/>
            <person name="Gaillardin C."/>
            <person name="Weissenbach J."/>
            <person name="Wincker P."/>
            <person name="Souciet J.L."/>
        </authorList>
    </citation>
    <scope>NUCLEOTIDE SEQUENCE [LARGE SCALE GENOMIC DNA]</scope>
    <source>
        <strain evidence="2">ATCC 8585 / CBS 2359 / DSM 70799 / NBRC 1267 / NRRL Y-1140 / WM37</strain>
    </source>
</reference>
<organism evidence="1 2">
    <name type="scientific">Kluyveromyces lactis (strain ATCC 8585 / CBS 2359 / DSM 70799 / NBRC 1267 / NRRL Y-1140 / WM37)</name>
    <name type="common">Yeast</name>
    <name type="synonym">Candida sphaerica</name>
    <dbReference type="NCBI Taxonomy" id="284590"/>
    <lineage>
        <taxon>Eukaryota</taxon>
        <taxon>Fungi</taxon>
        <taxon>Dikarya</taxon>
        <taxon>Ascomycota</taxon>
        <taxon>Saccharomycotina</taxon>
        <taxon>Saccharomycetes</taxon>
        <taxon>Saccharomycetales</taxon>
        <taxon>Saccharomycetaceae</taxon>
        <taxon>Kluyveromyces</taxon>
    </lineage>
</organism>
<gene>
    <name evidence="1" type="ORF">KLLA0_F16577g</name>
</gene>
<dbReference type="KEGG" id="kla:KLLA0_F16577g"/>
<dbReference type="GeneID" id="2895643"/>
<keyword evidence="2" id="KW-1185">Reference proteome</keyword>
<protein>
    <submittedName>
        <fullName evidence="1">KLLA0F16577p</fullName>
    </submittedName>
</protein>
<sequence length="115" mass="13377">MPHLYQFNYTSKAVRKPHLKLLERGTSSVNSGFNCKINTQMPQLFKVFSLLRKKIQKFISFPKRVITRNGKNEKDQPELVSLSRDNYDDCIPLCCGNPQYRIIGNAINYKADCYK</sequence>
<dbReference type="Proteomes" id="UP000000598">
    <property type="component" value="Chromosome F"/>
</dbReference>
<dbReference type="EMBL" id="CR382126">
    <property type="protein sequence ID" value="CAG98533.1"/>
    <property type="molecule type" value="Genomic_DNA"/>
</dbReference>
<name>Q6CJR4_KLULA</name>
<dbReference type="RefSeq" id="XP_455825.1">
    <property type="nucleotide sequence ID" value="XM_455825.1"/>
</dbReference>
<dbReference type="PaxDb" id="284590-Q6CJR4"/>
<accession>Q6CJR4</accession>
<dbReference type="AlphaFoldDB" id="Q6CJR4"/>
<dbReference type="HOGENOM" id="CLU_2109394_0_0_1"/>